<name>A0ABR7JM10_9FIRM</name>
<comment type="caution">
    <text evidence="2">The sequence shown here is derived from an EMBL/GenBank/DDBJ whole genome shotgun (WGS) entry which is preliminary data.</text>
</comment>
<sequence length="74" mass="8511">MTNKLSRVFETFGGGGWWIIILFFLFLAFQDCWVDICITDWIPFLILLLIVCSCSMGFDDDCGCFDNSNFDCNC</sequence>
<evidence type="ECO:0000313" key="3">
    <source>
        <dbReference type="Proteomes" id="UP000609849"/>
    </source>
</evidence>
<evidence type="ECO:0000256" key="1">
    <source>
        <dbReference type="SAM" id="Phobius"/>
    </source>
</evidence>
<protein>
    <submittedName>
        <fullName evidence="2">Uncharacterized protein</fullName>
    </submittedName>
</protein>
<reference evidence="2 3" key="1">
    <citation type="submission" date="2020-08" db="EMBL/GenBank/DDBJ databases">
        <authorList>
            <person name="Liu C."/>
            <person name="Sun Q."/>
        </authorList>
    </citation>
    <scope>NUCLEOTIDE SEQUENCE [LARGE SCALE GENOMIC DNA]</scope>
    <source>
        <strain evidence="2 3">NSJ-18</strain>
    </source>
</reference>
<keyword evidence="3" id="KW-1185">Reference proteome</keyword>
<keyword evidence="1" id="KW-1133">Transmembrane helix</keyword>
<keyword evidence="1" id="KW-0472">Membrane</keyword>
<accession>A0ABR7JM10</accession>
<feature type="transmembrane region" description="Helical" evidence="1">
    <location>
        <begin position="12"/>
        <end position="29"/>
    </location>
</feature>
<evidence type="ECO:0000313" key="2">
    <source>
        <dbReference type="EMBL" id="MBC5995753.1"/>
    </source>
</evidence>
<dbReference type="RefSeq" id="WP_147541581.1">
    <property type="nucleotide sequence ID" value="NZ_JACRWE010000001.1"/>
</dbReference>
<dbReference type="Proteomes" id="UP000609849">
    <property type="component" value="Unassembled WGS sequence"/>
</dbReference>
<organism evidence="2 3">
    <name type="scientific">Romboutsia faecis</name>
    <dbReference type="NCBI Taxonomy" id="2764597"/>
    <lineage>
        <taxon>Bacteria</taxon>
        <taxon>Bacillati</taxon>
        <taxon>Bacillota</taxon>
        <taxon>Clostridia</taxon>
        <taxon>Peptostreptococcales</taxon>
        <taxon>Peptostreptococcaceae</taxon>
        <taxon>Romboutsia</taxon>
    </lineage>
</organism>
<dbReference type="EMBL" id="JACRWE010000001">
    <property type="protein sequence ID" value="MBC5995753.1"/>
    <property type="molecule type" value="Genomic_DNA"/>
</dbReference>
<gene>
    <name evidence="2" type="ORF">H8923_03180</name>
</gene>
<proteinExistence type="predicted"/>
<keyword evidence="1" id="KW-0812">Transmembrane</keyword>
<feature type="transmembrane region" description="Helical" evidence="1">
    <location>
        <begin position="41"/>
        <end position="58"/>
    </location>
</feature>